<organism evidence="10 11">
    <name type="scientific">Ostreobium quekettii</name>
    <dbReference type="NCBI Taxonomy" id="121088"/>
    <lineage>
        <taxon>Eukaryota</taxon>
        <taxon>Viridiplantae</taxon>
        <taxon>Chlorophyta</taxon>
        <taxon>core chlorophytes</taxon>
        <taxon>Ulvophyceae</taxon>
        <taxon>TCBD clade</taxon>
        <taxon>Bryopsidales</taxon>
        <taxon>Ostreobineae</taxon>
        <taxon>Ostreobiaceae</taxon>
        <taxon>Ostreobium</taxon>
    </lineage>
</organism>
<evidence type="ECO:0000256" key="7">
    <source>
        <dbReference type="ARBA" id="ARBA00023265"/>
    </source>
</evidence>
<keyword evidence="6 9" id="KW-0472">Membrane</keyword>
<evidence type="ECO:0000256" key="3">
    <source>
        <dbReference type="ARBA" id="ARBA00022692"/>
    </source>
</evidence>
<comment type="similarity">
    <text evidence="2">Belongs to the MLO family.</text>
</comment>
<feature type="non-terminal residue" evidence="10">
    <location>
        <position position="1"/>
    </location>
</feature>
<sequence>MNSLLQEYLVQICVDSSGSKKGKEKGGTKKAETKAKSKDAVEEPSSEDEALAPVLAAELNGTTTNASDGPPSPEESPFVELPAAPPSEDEGLPTDAVLNPDDIGNRRLLGLAMRTLLAAGGGGDVCPSGEESFWSIRALHETHLFIFVLASVHIVFAGVSMVVCSWKVHQWKQWEEKAMQNLKRVEVGNVLNQDCCCLHYLQAFFAQFHQHIDESMYLGLRRLFIERMELDSSFRFHEFLVNSMEEEFSKVVKIDWVMWAVAAIWIGTDVIVVYIMTGIGVFMTLLAGTKLEYIALKLGNEAYMYYSDKPPP</sequence>
<dbReference type="EMBL" id="CAJHUC010001148">
    <property type="protein sequence ID" value="CAD7699997.1"/>
    <property type="molecule type" value="Genomic_DNA"/>
</dbReference>
<feature type="transmembrane region" description="Helical" evidence="9">
    <location>
        <begin position="144"/>
        <end position="168"/>
    </location>
</feature>
<evidence type="ECO:0000256" key="4">
    <source>
        <dbReference type="ARBA" id="ARBA00022821"/>
    </source>
</evidence>
<keyword evidence="11" id="KW-1185">Reference proteome</keyword>
<evidence type="ECO:0000256" key="5">
    <source>
        <dbReference type="ARBA" id="ARBA00022989"/>
    </source>
</evidence>
<feature type="region of interest" description="Disordered" evidence="8">
    <location>
        <begin position="15"/>
        <end position="99"/>
    </location>
</feature>
<evidence type="ECO:0000256" key="2">
    <source>
        <dbReference type="ARBA" id="ARBA00006574"/>
    </source>
</evidence>
<proteinExistence type="inferred from homology"/>
<dbReference type="GO" id="GO:0016020">
    <property type="term" value="C:membrane"/>
    <property type="evidence" value="ECO:0007669"/>
    <property type="project" value="UniProtKB-SubCell"/>
</dbReference>
<dbReference type="PANTHER" id="PTHR31942:SF52">
    <property type="entry name" value="MLO-LIKE PROTEIN 1"/>
    <property type="match status" value="1"/>
</dbReference>
<comment type="caution">
    <text evidence="10">The sequence shown here is derived from an EMBL/GenBank/DDBJ whole genome shotgun (WGS) entry which is preliminary data.</text>
</comment>
<evidence type="ECO:0000256" key="1">
    <source>
        <dbReference type="ARBA" id="ARBA00004141"/>
    </source>
</evidence>
<reference evidence="10" key="1">
    <citation type="submission" date="2020-12" db="EMBL/GenBank/DDBJ databases">
        <authorList>
            <person name="Iha C."/>
        </authorList>
    </citation>
    <scope>NUCLEOTIDE SEQUENCE</scope>
</reference>
<keyword evidence="4" id="KW-0611">Plant defense</keyword>
<gene>
    <name evidence="10" type="ORF">OSTQU699_LOCUS5356</name>
</gene>
<feature type="transmembrane region" description="Helical" evidence="9">
    <location>
        <begin position="256"/>
        <end position="287"/>
    </location>
</feature>
<feature type="compositionally biased region" description="Basic and acidic residues" evidence="8">
    <location>
        <begin position="24"/>
        <end position="41"/>
    </location>
</feature>
<accession>A0A8S1J2M5</accession>
<evidence type="ECO:0008006" key="12">
    <source>
        <dbReference type="Google" id="ProtNLM"/>
    </source>
</evidence>
<dbReference type="OrthoDB" id="547565at2759"/>
<evidence type="ECO:0000256" key="6">
    <source>
        <dbReference type="ARBA" id="ARBA00023136"/>
    </source>
</evidence>
<dbReference type="Proteomes" id="UP000708148">
    <property type="component" value="Unassembled WGS sequence"/>
</dbReference>
<dbReference type="PANTHER" id="PTHR31942">
    <property type="entry name" value="MLO-LIKE PROTEIN 1"/>
    <property type="match status" value="1"/>
</dbReference>
<dbReference type="InterPro" id="IPR004326">
    <property type="entry name" value="Mlo"/>
</dbReference>
<evidence type="ECO:0000313" key="10">
    <source>
        <dbReference type="EMBL" id="CAD7699997.1"/>
    </source>
</evidence>
<keyword evidence="3 9" id="KW-0812">Transmembrane</keyword>
<dbReference type="Pfam" id="PF03094">
    <property type="entry name" value="Mlo"/>
    <property type="match status" value="1"/>
</dbReference>
<evidence type="ECO:0000256" key="9">
    <source>
        <dbReference type="SAM" id="Phobius"/>
    </source>
</evidence>
<comment type="subcellular location">
    <subcellularLocation>
        <location evidence="1">Membrane</location>
        <topology evidence="1">Multi-pass membrane protein</topology>
    </subcellularLocation>
</comment>
<dbReference type="AlphaFoldDB" id="A0A8S1J2M5"/>
<keyword evidence="5 9" id="KW-1133">Transmembrane helix</keyword>
<keyword evidence="7" id="KW-0568">Pathogenesis-related protein</keyword>
<evidence type="ECO:0000256" key="8">
    <source>
        <dbReference type="SAM" id="MobiDB-lite"/>
    </source>
</evidence>
<evidence type="ECO:0000313" key="11">
    <source>
        <dbReference type="Proteomes" id="UP000708148"/>
    </source>
</evidence>
<dbReference type="GO" id="GO:0006952">
    <property type="term" value="P:defense response"/>
    <property type="evidence" value="ECO:0007669"/>
    <property type="project" value="UniProtKB-KW"/>
</dbReference>
<protein>
    <recommendedName>
        <fullName evidence="12">MLO-like protein</fullName>
    </recommendedName>
</protein>
<name>A0A8S1J2M5_9CHLO</name>